<feature type="compositionally biased region" description="Basic and acidic residues" evidence="1">
    <location>
        <begin position="59"/>
        <end position="72"/>
    </location>
</feature>
<dbReference type="GeneID" id="106669963"/>
<evidence type="ECO:0000256" key="1">
    <source>
        <dbReference type="SAM" id="MobiDB-lite"/>
    </source>
</evidence>
<feature type="compositionally biased region" description="Polar residues" evidence="1">
    <location>
        <begin position="301"/>
        <end position="315"/>
    </location>
</feature>
<evidence type="ECO:0000313" key="3">
    <source>
        <dbReference type="Proteomes" id="UP000494040"/>
    </source>
</evidence>
<accession>A0A8I6RZJ3</accession>
<sequence length="353" mass="39837">MFPKSAAAKKEDQVRCFLSKQDKMHSPPKDSSVRDNELRKYRTTLGEQKPIKGFSKSISVDRENNEKSPEARRKCVKKEVVVSNDDDFEGKEKTLQWLQQHGFCQSPEVQEDTFCEYIPPQKTREKRKTFSSVNMVKPPEVSLNFLDSKSPALMGKNFKLDSLKQEVPSNRGVLNPPLVMSNRAVNHLGSSKKELPSRMRCPAIPKEVSLLRKIKQPSKKESEKNKTKPTGKVAKIKMTSPVDEMKNFDAINKMVSNIDKSVSDTQQEISSMAKNNKNGQINKTYQEIMNSISSIKASIRSTQGSSSSLDPSTSVKKSKDFISEKTSSITNRLNRISELINFAKTVRKAADEE</sequence>
<dbReference type="OrthoDB" id="10660298at2759"/>
<dbReference type="EnsemblMetazoa" id="XM_014399890.2">
    <property type="protein sequence ID" value="XP_014255376.1"/>
    <property type="gene ID" value="LOC106669963"/>
</dbReference>
<organism evidence="2 3">
    <name type="scientific">Cimex lectularius</name>
    <name type="common">Bed bug</name>
    <name type="synonym">Acanthia lectularia</name>
    <dbReference type="NCBI Taxonomy" id="79782"/>
    <lineage>
        <taxon>Eukaryota</taxon>
        <taxon>Metazoa</taxon>
        <taxon>Ecdysozoa</taxon>
        <taxon>Arthropoda</taxon>
        <taxon>Hexapoda</taxon>
        <taxon>Insecta</taxon>
        <taxon>Pterygota</taxon>
        <taxon>Neoptera</taxon>
        <taxon>Paraneoptera</taxon>
        <taxon>Hemiptera</taxon>
        <taxon>Heteroptera</taxon>
        <taxon>Panheteroptera</taxon>
        <taxon>Cimicomorpha</taxon>
        <taxon>Cimicidae</taxon>
        <taxon>Cimex</taxon>
    </lineage>
</organism>
<dbReference type="KEGG" id="clec:106669963"/>
<dbReference type="RefSeq" id="XP_014255376.1">
    <property type="nucleotide sequence ID" value="XM_014399890.2"/>
</dbReference>
<evidence type="ECO:0000313" key="2">
    <source>
        <dbReference type="EnsemblMetazoa" id="XP_014255376.1"/>
    </source>
</evidence>
<feature type="compositionally biased region" description="Basic and acidic residues" evidence="1">
    <location>
        <begin position="8"/>
        <end position="40"/>
    </location>
</feature>
<reference evidence="2" key="1">
    <citation type="submission" date="2022-01" db="UniProtKB">
        <authorList>
            <consortium name="EnsemblMetazoa"/>
        </authorList>
    </citation>
    <scope>IDENTIFICATION</scope>
</reference>
<proteinExistence type="predicted"/>
<dbReference type="Proteomes" id="UP000494040">
    <property type="component" value="Unassembled WGS sequence"/>
</dbReference>
<keyword evidence="3" id="KW-1185">Reference proteome</keyword>
<dbReference type="AlphaFoldDB" id="A0A8I6RZJ3"/>
<name>A0A8I6RZJ3_CIMLE</name>
<feature type="region of interest" description="Disordered" evidence="1">
    <location>
        <begin position="301"/>
        <end position="326"/>
    </location>
</feature>
<protein>
    <submittedName>
        <fullName evidence="2">Uncharacterized protein</fullName>
    </submittedName>
</protein>
<feature type="region of interest" description="Disordered" evidence="1">
    <location>
        <begin position="1"/>
        <end position="72"/>
    </location>
</feature>